<dbReference type="AlphaFoldDB" id="A0A9Q8QEC6"/>
<feature type="compositionally biased region" description="Basic residues" evidence="1">
    <location>
        <begin position="238"/>
        <end position="253"/>
    </location>
</feature>
<evidence type="ECO:0000313" key="2">
    <source>
        <dbReference type="EMBL" id="UNI17697.1"/>
    </source>
</evidence>
<feature type="region of interest" description="Disordered" evidence="1">
    <location>
        <begin position="1"/>
        <end position="21"/>
    </location>
</feature>
<dbReference type="EMBL" id="CP086356">
    <property type="protein sequence ID" value="UNI17697.1"/>
    <property type="molecule type" value="Genomic_DNA"/>
</dbReference>
<organism evidence="2 3">
    <name type="scientific">Purpureocillium takamizusanense</name>
    <dbReference type="NCBI Taxonomy" id="2060973"/>
    <lineage>
        <taxon>Eukaryota</taxon>
        <taxon>Fungi</taxon>
        <taxon>Dikarya</taxon>
        <taxon>Ascomycota</taxon>
        <taxon>Pezizomycotina</taxon>
        <taxon>Sordariomycetes</taxon>
        <taxon>Hypocreomycetidae</taxon>
        <taxon>Hypocreales</taxon>
        <taxon>Ophiocordycipitaceae</taxon>
        <taxon>Purpureocillium</taxon>
    </lineage>
</organism>
<sequence length="395" mass="44011">MEKTITTRKTERSHEENQERAYIAASRRTDRSLEARVQSARMASDIHKKRTGKGFRITEQIVMKEEMYEEEEDNMPRSFRLLAPHLLTESPDVNHRLQDFVDNRCHMSSLLARTNEQWRKENEINKMFAASFPHANQQAEHLTQSMSRNMFQNQSMPQGQATQASQPPYVPSPSQTSQAPYVASPPAYENHHNQSPFGQYSAPSPFATQSPPGFGVPSPSLSPRERSAILGGVAYIPRSKRRARSRSRSRSASRARAPPAAPSPANAVEALPNPGSQPDTPSTRMTSSFDSAMEPETPAGYDTATSIFTADLPNDVKMLMSPSVNPADIANSYGQTTYGQEWAMAPMQFQDQSSMYTPVKGDTMADPLTQLPYEDGGLDITWDHFIHAGAWSNDQ</sequence>
<dbReference type="RefSeq" id="XP_047841178.1">
    <property type="nucleotide sequence ID" value="XM_047985201.1"/>
</dbReference>
<feature type="compositionally biased region" description="Basic and acidic residues" evidence="1">
    <location>
        <begin position="1"/>
        <end position="19"/>
    </location>
</feature>
<feature type="compositionally biased region" description="Polar residues" evidence="1">
    <location>
        <begin position="153"/>
        <end position="179"/>
    </location>
</feature>
<evidence type="ECO:0000256" key="1">
    <source>
        <dbReference type="SAM" id="MobiDB-lite"/>
    </source>
</evidence>
<protein>
    <submittedName>
        <fullName evidence="2">Uncharacterized protein</fullName>
    </submittedName>
</protein>
<feature type="region of interest" description="Disordered" evidence="1">
    <location>
        <begin position="153"/>
        <end position="298"/>
    </location>
</feature>
<reference evidence="2" key="1">
    <citation type="submission" date="2021-11" db="EMBL/GenBank/DDBJ databases">
        <title>Purpureocillium_takamizusanense_genome.</title>
        <authorList>
            <person name="Nguyen N.-H."/>
        </authorList>
    </citation>
    <scope>NUCLEOTIDE SEQUENCE</scope>
    <source>
        <strain evidence="2">PT3</strain>
    </source>
</reference>
<proteinExistence type="predicted"/>
<gene>
    <name evidence="2" type="ORF">JDV02_004021</name>
</gene>
<keyword evidence="3" id="KW-1185">Reference proteome</keyword>
<evidence type="ECO:0000313" key="3">
    <source>
        <dbReference type="Proteomes" id="UP000829364"/>
    </source>
</evidence>
<dbReference type="GeneID" id="72065977"/>
<dbReference type="Proteomes" id="UP000829364">
    <property type="component" value="Chromosome 3"/>
</dbReference>
<feature type="compositionally biased region" description="Polar residues" evidence="1">
    <location>
        <begin position="193"/>
        <end position="211"/>
    </location>
</feature>
<feature type="compositionally biased region" description="Polar residues" evidence="1">
    <location>
        <begin position="274"/>
        <end position="290"/>
    </location>
</feature>
<name>A0A9Q8QEC6_9HYPO</name>
<dbReference type="KEGG" id="ptkz:JDV02_004021"/>
<accession>A0A9Q8QEC6</accession>
<dbReference type="OrthoDB" id="5397087at2759"/>